<keyword evidence="2" id="KW-0295">Fungicide</keyword>
<gene>
    <name evidence="4" type="ORF">AARAC_002215</name>
</gene>
<keyword evidence="1" id="KW-0929">Antimicrobial</keyword>
<reference evidence="4 5" key="1">
    <citation type="submission" date="2017-05" db="EMBL/GenBank/DDBJ databases">
        <title>Genome sequence for an aflatoxigenic pathogen of Argentinian peanut, Aspergillus arachidicola.</title>
        <authorList>
            <person name="Moore G."/>
            <person name="Beltz S.B."/>
            <person name="Mack B.M."/>
        </authorList>
    </citation>
    <scope>NUCLEOTIDE SEQUENCE [LARGE SCALE GENOMIC DNA]</scope>
    <source>
        <strain evidence="4 5">CBS 117610</strain>
    </source>
</reference>
<feature type="chain" id="PRO_5013788601" description="Secreted protein" evidence="3">
    <location>
        <begin position="19"/>
        <end position="110"/>
    </location>
</feature>
<accession>A0A2G7FMZ8</accession>
<organism evidence="4 5">
    <name type="scientific">Aspergillus arachidicola</name>
    <dbReference type="NCBI Taxonomy" id="656916"/>
    <lineage>
        <taxon>Eukaryota</taxon>
        <taxon>Fungi</taxon>
        <taxon>Dikarya</taxon>
        <taxon>Ascomycota</taxon>
        <taxon>Pezizomycotina</taxon>
        <taxon>Eurotiomycetes</taxon>
        <taxon>Eurotiomycetidae</taxon>
        <taxon>Eurotiales</taxon>
        <taxon>Aspergillaceae</taxon>
        <taxon>Aspergillus</taxon>
        <taxon>Aspergillus subgen. Circumdati</taxon>
    </lineage>
</organism>
<dbReference type="GO" id="GO:0031640">
    <property type="term" value="P:killing of cells of another organism"/>
    <property type="evidence" value="ECO:0007669"/>
    <property type="project" value="UniProtKB-KW"/>
</dbReference>
<dbReference type="Gene3D" id="2.40.50.60">
    <property type="entry name" value="Antifungal protein domain"/>
    <property type="match status" value="1"/>
</dbReference>
<dbReference type="EMBL" id="NEXV01000532">
    <property type="protein sequence ID" value="PIG81988.1"/>
    <property type="molecule type" value="Genomic_DNA"/>
</dbReference>
<comment type="caution">
    <text evidence="4">The sequence shown here is derived from an EMBL/GenBank/DDBJ whole genome shotgun (WGS) entry which is preliminary data.</text>
</comment>
<protein>
    <recommendedName>
        <fullName evidence="6">Secreted protein</fullName>
    </recommendedName>
</protein>
<dbReference type="GO" id="GO:0050832">
    <property type="term" value="P:defense response to fungus"/>
    <property type="evidence" value="ECO:0007669"/>
    <property type="project" value="UniProtKB-KW"/>
</dbReference>
<dbReference type="AlphaFoldDB" id="A0A2G7FMZ8"/>
<evidence type="ECO:0000313" key="5">
    <source>
        <dbReference type="Proteomes" id="UP000231358"/>
    </source>
</evidence>
<evidence type="ECO:0000313" key="4">
    <source>
        <dbReference type="EMBL" id="PIG81988.1"/>
    </source>
</evidence>
<feature type="signal peptide" evidence="3">
    <location>
        <begin position="1"/>
        <end position="18"/>
    </location>
</feature>
<dbReference type="InterPro" id="IPR022706">
    <property type="entry name" value="Antifungal_prot"/>
</dbReference>
<keyword evidence="3" id="KW-0732">Signal</keyword>
<proteinExistence type="predicted"/>
<dbReference type="Proteomes" id="UP000231358">
    <property type="component" value="Unassembled WGS sequence"/>
</dbReference>
<evidence type="ECO:0000256" key="1">
    <source>
        <dbReference type="ARBA" id="ARBA00022529"/>
    </source>
</evidence>
<name>A0A2G7FMZ8_9EURO</name>
<evidence type="ECO:0000256" key="3">
    <source>
        <dbReference type="SAM" id="SignalP"/>
    </source>
</evidence>
<sequence>MQITSVAIVLFAAMGALSKFGGECSLKHNTCTYLKGGKNHVVNCGSADNQKVNSDTIPGQLICSYHLIIIYSARRSATTVNTMTTTRRLTARPQFEPMIQFRKKLNPWLF</sequence>
<dbReference type="Pfam" id="PF11402">
    <property type="entry name" value="Antifungal_prot"/>
    <property type="match status" value="1"/>
</dbReference>
<keyword evidence="5" id="KW-1185">Reference proteome</keyword>
<evidence type="ECO:0000256" key="2">
    <source>
        <dbReference type="ARBA" id="ARBA00022577"/>
    </source>
</evidence>
<evidence type="ECO:0008006" key="6">
    <source>
        <dbReference type="Google" id="ProtNLM"/>
    </source>
</evidence>
<dbReference type="InterPro" id="IPR023112">
    <property type="entry name" value="Antifungal-protein_dom_sf"/>
</dbReference>